<dbReference type="Proteomes" id="UP001264980">
    <property type="component" value="Unassembled WGS sequence"/>
</dbReference>
<proteinExistence type="predicted"/>
<accession>A0ABU1R7E1</accession>
<gene>
    <name evidence="1" type="ORF">J2W84_006197</name>
</gene>
<evidence type="ECO:0000313" key="2">
    <source>
        <dbReference type="Proteomes" id="UP001264980"/>
    </source>
</evidence>
<dbReference type="EMBL" id="JAVDTI010000008">
    <property type="protein sequence ID" value="MDR6809132.1"/>
    <property type="molecule type" value="Genomic_DNA"/>
</dbReference>
<keyword evidence="2" id="KW-1185">Reference proteome</keyword>
<comment type="caution">
    <text evidence="1">The sequence shown here is derived from an EMBL/GenBank/DDBJ whole genome shotgun (WGS) entry which is preliminary data.</text>
</comment>
<evidence type="ECO:0000313" key="1">
    <source>
        <dbReference type="EMBL" id="MDR6809132.1"/>
    </source>
</evidence>
<protein>
    <submittedName>
        <fullName evidence="1">Uncharacterized protein</fullName>
    </submittedName>
</protein>
<sequence length="32" mass="3645">MKMSVNVLNCGTLILYNLFKSQDVPAQEIFMP</sequence>
<name>A0ABU1R7E1_9BACT</name>
<organism evidence="1 2">
    <name type="scientific">Dyadobacter fermentans</name>
    <dbReference type="NCBI Taxonomy" id="94254"/>
    <lineage>
        <taxon>Bacteria</taxon>
        <taxon>Pseudomonadati</taxon>
        <taxon>Bacteroidota</taxon>
        <taxon>Cytophagia</taxon>
        <taxon>Cytophagales</taxon>
        <taxon>Spirosomataceae</taxon>
        <taxon>Dyadobacter</taxon>
    </lineage>
</organism>
<reference evidence="1 2" key="1">
    <citation type="submission" date="2023-07" db="EMBL/GenBank/DDBJ databases">
        <title>Sorghum-associated microbial communities from plants grown in Nebraska, USA.</title>
        <authorList>
            <person name="Schachtman D."/>
        </authorList>
    </citation>
    <scope>NUCLEOTIDE SEQUENCE [LARGE SCALE GENOMIC DNA]</scope>
    <source>
        <strain evidence="1 2">BE57</strain>
    </source>
</reference>